<dbReference type="InterPro" id="IPR036271">
    <property type="entry name" value="Tet_transcr_reg_TetR-rel_C_sf"/>
</dbReference>
<evidence type="ECO:0000256" key="2">
    <source>
        <dbReference type="ARBA" id="ARBA00023125"/>
    </source>
</evidence>
<dbReference type="Gene3D" id="1.10.357.10">
    <property type="entry name" value="Tetracycline Repressor, domain 2"/>
    <property type="match status" value="1"/>
</dbReference>
<feature type="region of interest" description="Disordered" evidence="5">
    <location>
        <begin position="1"/>
        <end position="20"/>
    </location>
</feature>
<dbReference type="Pfam" id="PF00440">
    <property type="entry name" value="TetR_N"/>
    <property type="match status" value="1"/>
</dbReference>
<sequence>MCRVTVGTQKGGAMSGLRDERTRQSRELILSAAAELFAEQGYQQTSLVDVADRSGVSRGSIPWHFGDKQGLLTAVVERVYEEASSSRDAAPLRPGPEGAFDIVHMATRVVRNQTARLTLALLIEAGKPDSPIHDSFVKLHDNFRAHVSEWARRPEIASRLPEGISPDAVAVMVFGTVIGVNQQWNLSPDRVDLTEAYEVLTRMLLSLIGEREMAPVPR</sequence>
<dbReference type="InterPro" id="IPR009057">
    <property type="entry name" value="Homeodomain-like_sf"/>
</dbReference>
<dbReference type="Proteomes" id="UP000440096">
    <property type="component" value="Unassembled WGS sequence"/>
</dbReference>
<evidence type="ECO:0000256" key="3">
    <source>
        <dbReference type="ARBA" id="ARBA00023163"/>
    </source>
</evidence>
<dbReference type="SUPFAM" id="SSF46689">
    <property type="entry name" value="Homeodomain-like"/>
    <property type="match status" value="1"/>
</dbReference>
<dbReference type="EMBL" id="WMBA01000089">
    <property type="protein sequence ID" value="MTD59126.1"/>
    <property type="molecule type" value="Genomic_DNA"/>
</dbReference>
<accession>A0A6N7ZBI7</accession>
<protein>
    <submittedName>
        <fullName evidence="7">TetR family transcriptional regulator</fullName>
    </submittedName>
</protein>
<dbReference type="AlphaFoldDB" id="A0A6N7ZBI7"/>
<organism evidence="7 8">
    <name type="scientific">Amycolatopsis pithecellobii</name>
    <dbReference type="NCBI Taxonomy" id="664692"/>
    <lineage>
        <taxon>Bacteria</taxon>
        <taxon>Bacillati</taxon>
        <taxon>Actinomycetota</taxon>
        <taxon>Actinomycetes</taxon>
        <taxon>Pseudonocardiales</taxon>
        <taxon>Pseudonocardiaceae</taxon>
        <taxon>Amycolatopsis</taxon>
    </lineage>
</organism>
<name>A0A6N7ZBI7_9PSEU</name>
<keyword evidence="8" id="KW-1185">Reference proteome</keyword>
<dbReference type="InterPro" id="IPR050109">
    <property type="entry name" value="HTH-type_TetR-like_transc_reg"/>
</dbReference>
<keyword evidence="3" id="KW-0804">Transcription</keyword>
<dbReference type="OrthoDB" id="9806334at2"/>
<evidence type="ECO:0000259" key="6">
    <source>
        <dbReference type="PROSITE" id="PS50977"/>
    </source>
</evidence>
<dbReference type="PANTHER" id="PTHR30055:SF234">
    <property type="entry name" value="HTH-TYPE TRANSCRIPTIONAL REGULATOR BETI"/>
    <property type="match status" value="1"/>
</dbReference>
<comment type="caution">
    <text evidence="7">The sequence shown here is derived from an EMBL/GenBank/DDBJ whole genome shotgun (WGS) entry which is preliminary data.</text>
</comment>
<evidence type="ECO:0000313" key="7">
    <source>
        <dbReference type="EMBL" id="MTD59126.1"/>
    </source>
</evidence>
<dbReference type="SUPFAM" id="SSF48498">
    <property type="entry name" value="Tetracyclin repressor-like, C-terminal domain"/>
    <property type="match status" value="1"/>
</dbReference>
<gene>
    <name evidence="7" type="ORF">GKO32_34855</name>
</gene>
<dbReference type="InterPro" id="IPR001647">
    <property type="entry name" value="HTH_TetR"/>
</dbReference>
<evidence type="ECO:0000256" key="1">
    <source>
        <dbReference type="ARBA" id="ARBA00023015"/>
    </source>
</evidence>
<keyword evidence="1" id="KW-0805">Transcription regulation</keyword>
<evidence type="ECO:0000313" key="8">
    <source>
        <dbReference type="Proteomes" id="UP000440096"/>
    </source>
</evidence>
<dbReference type="PANTHER" id="PTHR30055">
    <property type="entry name" value="HTH-TYPE TRANSCRIPTIONAL REGULATOR RUTR"/>
    <property type="match status" value="1"/>
</dbReference>
<dbReference type="GO" id="GO:0003700">
    <property type="term" value="F:DNA-binding transcription factor activity"/>
    <property type="evidence" value="ECO:0007669"/>
    <property type="project" value="TreeGrafter"/>
</dbReference>
<dbReference type="PROSITE" id="PS50977">
    <property type="entry name" value="HTH_TETR_2"/>
    <property type="match status" value="1"/>
</dbReference>
<proteinExistence type="predicted"/>
<dbReference type="PRINTS" id="PR00455">
    <property type="entry name" value="HTHTETR"/>
</dbReference>
<keyword evidence="2 4" id="KW-0238">DNA-binding</keyword>
<evidence type="ECO:0000256" key="4">
    <source>
        <dbReference type="PROSITE-ProRule" id="PRU00335"/>
    </source>
</evidence>
<dbReference type="GO" id="GO:0000976">
    <property type="term" value="F:transcription cis-regulatory region binding"/>
    <property type="evidence" value="ECO:0007669"/>
    <property type="project" value="TreeGrafter"/>
</dbReference>
<feature type="domain" description="HTH tetR-type" evidence="6">
    <location>
        <begin position="23"/>
        <end position="83"/>
    </location>
</feature>
<evidence type="ECO:0000256" key="5">
    <source>
        <dbReference type="SAM" id="MobiDB-lite"/>
    </source>
</evidence>
<reference evidence="7 8" key="1">
    <citation type="submission" date="2019-11" db="EMBL/GenBank/DDBJ databases">
        <title>Draft genome of Amycolatopsis RM579.</title>
        <authorList>
            <person name="Duangmal K."/>
            <person name="Mingma R."/>
        </authorList>
    </citation>
    <scope>NUCLEOTIDE SEQUENCE [LARGE SCALE GENOMIC DNA]</scope>
    <source>
        <strain evidence="7 8">RM579</strain>
    </source>
</reference>
<feature type="DNA-binding region" description="H-T-H motif" evidence="4">
    <location>
        <begin position="46"/>
        <end position="65"/>
    </location>
</feature>